<dbReference type="Gene3D" id="1.10.30.50">
    <property type="match status" value="1"/>
</dbReference>
<evidence type="ECO:0000256" key="2">
    <source>
        <dbReference type="ARBA" id="ARBA00022801"/>
    </source>
</evidence>
<dbReference type="Pfam" id="PF01844">
    <property type="entry name" value="HNH"/>
    <property type="match status" value="1"/>
</dbReference>
<name>A0A4Z0RP64_WEICO</name>
<evidence type="ECO:0000313" key="6">
    <source>
        <dbReference type="EMBL" id="MBJ7633519.1"/>
    </source>
</evidence>
<keyword evidence="1" id="KW-0540">Nuclease</keyword>
<dbReference type="CDD" id="cd00085">
    <property type="entry name" value="HNHc"/>
    <property type="match status" value="1"/>
</dbReference>
<gene>
    <name evidence="7" type="ORF">HAU20_03650</name>
    <name evidence="6" type="ORF">HAU43_10560</name>
</gene>
<dbReference type="GO" id="GO:0004519">
    <property type="term" value="F:endonuclease activity"/>
    <property type="evidence" value="ECO:0007669"/>
    <property type="project" value="UniProtKB-KW"/>
</dbReference>
<dbReference type="Proteomes" id="UP000808038">
    <property type="component" value="Unassembled WGS sequence"/>
</dbReference>
<proteinExistence type="inferred from homology"/>
<evidence type="ECO:0000313" key="7">
    <source>
        <dbReference type="EMBL" id="MBJ7638480.1"/>
    </source>
</evidence>
<keyword evidence="7" id="KW-0255">Endonuclease</keyword>
<evidence type="ECO:0000259" key="5">
    <source>
        <dbReference type="SMART" id="SM00507"/>
    </source>
</evidence>
<organism evidence="7 8">
    <name type="scientific">Weissella confusa</name>
    <name type="common">Lactobacillus confusus</name>
    <dbReference type="NCBI Taxonomy" id="1583"/>
    <lineage>
        <taxon>Bacteria</taxon>
        <taxon>Bacillati</taxon>
        <taxon>Bacillota</taxon>
        <taxon>Bacilli</taxon>
        <taxon>Lactobacillales</taxon>
        <taxon>Lactobacillaceae</taxon>
        <taxon>Weissella</taxon>
    </lineage>
</organism>
<dbReference type="PANTHER" id="PTHR41286">
    <property type="entry name" value="HNH NUCLEASE YAJD-RELATED"/>
    <property type="match status" value="1"/>
</dbReference>
<comment type="caution">
    <text evidence="7">The sequence shown here is derived from an EMBL/GenBank/DDBJ whole genome shotgun (WGS) entry which is preliminary data.</text>
</comment>
<dbReference type="GO" id="GO:0003676">
    <property type="term" value="F:nucleic acid binding"/>
    <property type="evidence" value="ECO:0007669"/>
    <property type="project" value="InterPro"/>
</dbReference>
<dbReference type="InterPro" id="IPR002711">
    <property type="entry name" value="HNH"/>
</dbReference>
<feature type="domain" description="HNH nuclease" evidence="5">
    <location>
        <begin position="83"/>
        <end position="139"/>
    </location>
</feature>
<dbReference type="RefSeq" id="WP_135411217.1">
    <property type="nucleotide sequence ID" value="NZ_JAAOCP010000004.1"/>
</dbReference>
<dbReference type="EMBL" id="JAAOCP010000004">
    <property type="protein sequence ID" value="MBJ7638480.1"/>
    <property type="molecule type" value="Genomic_DNA"/>
</dbReference>
<dbReference type="Proteomes" id="UP000728106">
    <property type="component" value="Unassembled WGS sequence"/>
</dbReference>
<keyword evidence="8" id="KW-1185">Reference proteome</keyword>
<dbReference type="SMART" id="SM00507">
    <property type="entry name" value="HNHc"/>
    <property type="match status" value="1"/>
</dbReference>
<sequence length="179" mass="21084">MAKMTRCRYVSPAGIRCHRLAETPNHYCAMHIEHEAEYQAKRKEWNVKHTSQYYHKYNKTQRVRNDTKREQDKFYRTKQWTNGLRPAVLQRDNYLCQYCKANGRMTPGKIVDHIIPYEFDPSKRDDVRNLATICAACHTGKTRWEQEYYGTGAGNELKNVAAVPDIKYLPDFMDSAKTQ</sequence>
<dbReference type="GO" id="GO:0005829">
    <property type="term" value="C:cytosol"/>
    <property type="evidence" value="ECO:0007669"/>
    <property type="project" value="TreeGrafter"/>
</dbReference>
<evidence type="ECO:0000256" key="4">
    <source>
        <dbReference type="ARBA" id="ARBA00040194"/>
    </source>
</evidence>
<keyword evidence="2" id="KW-0378">Hydrolase</keyword>
<evidence type="ECO:0000256" key="1">
    <source>
        <dbReference type="ARBA" id="ARBA00022722"/>
    </source>
</evidence>
<protein>
    <recommendedName>
        <fullName evidence="4">Putative HNH nuclease YajD</fullName>
    </recommendedName>
</protein>
<dbReference type="GO" id="GO:0016787">
    <property type="term" value="F:hydrolase activity"/>
    <property type="evidence" value="ECO:0007669"/>
    <property type="project" value="UniProtKB-KW"/>
</dbReference>
<dbReference type="InterPro" id="IPR003615">
    <property type="entry name" value="HNH_nuc"/>
</dbReference>
<comment type="similarity">
    <text evidence="3">Belongs to the HNH nuclease family.</text>
</comment>
<dbReference type="AlphaFoldDB" id="A0A4Z0RP64"/>
<dbReference type="GO" id="GO:0008270">
    <property type="term" value="F:zinc ion binding"/>
    <property type="evidence" value="ECO:0007669"/>
    <property type="project" value="InterPro"/>
</dbReference>
<evidence type="ECO:0000313" key="8">
    <source>
        <dbReference type="Proteomes" id="UP000728106"/>
    </source>
</evidence>
<accession>A0A4Z0RP64</accession>
<evidence type="ECO:0000256" key="3">
    <source>
        <dbReference type="ARBA" id="ARBA00038412"/>
    </source>
</evidence>
<dbReference type="PANTHER" id="PTHR41286:SF1">
    <property type="entry name" value="HNH NUCLEASE YAJD-RELATED"/>
    <property type="match status" value="1"/>
</dbReference>
<dbReference type="EMBL" id="JAAOCX010000018">
    <property type="protein sequence ID" value="MBJ7633519.1"/>
    <property type="molecule type" value="Genomic_DNA"/>
</dbReference>
<reference evidence="7" key="1">
    <citation type="submission" date="2020-02" db="EMBL/GenBank/DDBJ databases">
        <authorList>
            <person name="Fontana A."/>
            <person name="Patrone V."/>
            <person name="Morelli L."/>
        </authorList>
    </citation>
    <scope>NUCLEOTIDE SEQUENCE</scope>
    <source>
        <strain evidence="6">CCUG 30943</strain>
        <strain evidence="7">CCUG 43002</strain>
    </source>
</reference>
<reference evidence="7 8" key="2">
    <citation type="journal article" date="2021" name="Int. J. Food Microbiol.">
        <title>Safety demonstration of a microbial species for use in the food chain: Weissella confusa.</title>
        <authorList>
            <person name="Bourdichon F."/>
            <person name="Patrone V."/>
            <person name="Fontana A."/>
            <person name="Milani G."/>
            <person name="Morelli L."/>
        </authorList>
    </citation>
    <scope>NUCLEOTIDE SEQUENCE [LARGE SCALE GENOMIC DNA]</scope>
    <source>
        <strain evidence="6">CCUG 30943</strain>
        <strain evidence="7 8">CCUG 43002</strain>
    </source>
</reference>